<dbReference type="PROSITE" id="PS50113">
    <property type="entry name" value="PAC"/>
    <property type="match status" value="1"/>
</dbReference>
<dbReference type="Pfam" id="PF13426">
    <property type="entry name" value="PAS_9"/>
    <property type="match status" value="1"/>
</dbReference>
<dbReference type="PROSITE" id="PS50109">
    <property type="entry name" value="HIS_KIN"/>
    <property type="match status" value="1"/>
</dbReference>
<dbReference type="GO" id="GO:0005524">
    <property type="term" value="F:ATP binding"/>
    <property type="evidence" value="ECO:0007669"/>
    <property type="project" value="UniProtKB-KW"/>
</dbReference>
<keyword evidence="4 12" id="KW-0597">Phosphoprotein</keyword>
<dbReference type="GO" id="GO:0005886">
    <property type="term" value="C:plasma membrane"/>
    <property type="evidence" value="ECO:0007669"/>
    <property type="project" value="TreeGrafter"/>
</dbReference>
<proteinExistence type="predicted"/>
<dbReference type="SMART" id="SM00388">
    <property type="entry name" value="HisKA"/>
    <property type="match status" value="1"/>
</dbReference>
<evidence type="ECO:0000256" key="13">
    <source>
        <dbReference type="SAM" id="Coils"/>
    </source>
</evidence>
<dbReference type="SMART" id="SM00387">
    <property type="entry name" value="HATPase_c"/>
    <property type="match status" value="1"/>
</dbReference>
<dbReference type="InterPro" id="IPR001789">
    <property type="entry name" value="Sig_transdc_resp-reg_receiver"/>
</dbReference>
<dbReference type="InterPro" id="IPR005467">
    <property type="entry name" value="His_kinase_dom"/>
</dbReference>
<feature type="modified residue" description="4-aspartylphosphate" evidence="12">
    <location>
        <position position="53"/>
    </location>
</feature>
<keyword evidence="10" id="KW-1133">Transmembrane helix</keyword>
<dbReference type="CDD" id="cd17546">
    <property type="entry name" value="REC_hyHK_CKI1_RcsC-like"/>
    <property type="match status" value="1"/>
</dbReference>
<dbReference type="GO" id="GO:0000155">
    <property type="term" value="F:phosphorelay sensor kinase activity"/>
    <property type="evidence" value="ECO:0007669"/>
    <property type="project" value="InterPro"/>
</dbReference>
<evidence type="ECO:0000256" key="7">
    <source>
        <dbReference type="ARBA" id="ARBA00022741"/>
    </source>
</evidence>
<dbReference type="FunFam" id="1.10.287.130:FF:000004">
    <property type="entry name" value="Ethylene receptor 1"/>
    <property type="match status" value="1"/>
</dbReference>
<dbReference type="OrthoDB" id="342253at2157"/>
<dbReference type="InterPro" id="IPR003594">
    <property type="entry name" value="HATPase_dom"/>
</dbReference>
<dbReference type="InterPro" id="IPR036890">
    <property type="entry name" value="HATPase_C_sf"/>
</dbReference>
<dbReference type="RefSeq" id="WP_109941257.1">
    <property type="nucleotide sequence ID" value="NZ_CP176366.1"/>
</dbReference>
<keyword evidence="8" id="KW-0418">Kinase</keyword>
<dbReference type="PROSITE" id="PS50110">
    <property type="entry name" value="RESPONSE_REGULATORY"/>
    <property type="match status" value="2"/>
</dbReference>
<evidence type="ECO:0000256" key="11">
    <source>
        <dbReference type="ARBA" id="ARBA00023136"/>
    </source>
</evidence>
<comment type="subcellular location">
    <subcellularLocation>
        <location evidence="2">Membrane</location>
    </subcellularLocation>
</comment>
<evidence type="ECO:0000259" key="15">
    <source>
        <dbReference type="PROSITE" id="PS50110"/>
    </source>
</evidence>
<dbReference type="Gene3D" id="3.40.50.2300">
    <property type="match status" value="2"/>
</dbReference>
<dbReference type="SUPFAM" id="SSF52172">
    <property type="entry name" value="CheY-like"/>
    <property type="match status" value="2"/>
</dbReference>
<feature type="domain" description="Response regulatory" evidence="15">
    <location>
        <begin position="3"/>
        <end position="118"/>
    </location>
</feature>
<organism evidence="17 18">
    <name type="scientific">Methanospirillum stamsii</name>
    <dbReference type="NCBI Taxonomy" id="1277351"/>
    <lineage>
        <taxon>Archaea</taxon>
        <taxon>Methanobacteriati</taxon>
        <taxon>Methanobacteriota</taxon>
        <taxon>Stenosarchaea group</taxon>
        <taxon>Methanomicrobia</taxon>
        <taxon>Methanomicrobiales</taxon>
        <taxon>Methanospirillaceae</taxon>
        <taxon>Methanospirillum</taxon>
    </lineage>
</organism>
<dbReference type="InterPro" id="IPR000700">
    <property type="entry name" value="PAS-assoc_C"/>
</dbReference>
<comment type="catalytic activity">
    <reaction evidence="1">
        <text>ATP + protein L-histidine = ADP + protein N-phospho-L-histidine.</text>
        <dbReference type="EC" id="2.7.13.3"/>
    </reaction>
</comment>
<dbReference type="Pfam" id="PF00072">
    <property type="entry name" value="Response_reg"/>
    <property type="match status" value="2"/>
</dbReference>
<dbReference type="CDD" id="cd16922">
    <property type="entry name" value="HATPase_EvgS-ArcB-TorS-like"/>
    <property type="match status" value="1"/>
</dbReference>
<feature type="modified residue" description="4-aspartylphosphate" evidence="12">
    <location>
        <position position="581"/>
    </location>
</feature>
<dbReference type="CDD" id="cd00082">
    <property type="entry name" value="HisKA"/>
    <property type="match status" value="1"/>
</dbReference>
<dbReference type="PANTHER" id="PTHR43047:SF72">
    <property type="entry name" value="OSMOSENSING HISTIDINE PROTEIN KINASE SLN1"/>
    <property type="match status" value="1"/>
</dbReference>
<keyword evidence="5" id="KW-0808">Transferase</keyword>
<evidence type="ECO:0000256" key="5">
    <source>
        <dbReference type="ARBA" id="ARBA00022679"/>
    </source>
</evidence>
<evidence type="ECO:0000313" key="18">
    <source>
        <dbReference type="Proteomes" id="UP000245934"/>
    </source>
</evidence>
<feature type="domain" description="PAC" evidence="16">
    <location>
        <begin position="202"/>
        <end position="254"/>
    </location>
</feature>
<dbReference type="InterPro" id="IPR011006">
    <property type="entry name" value="CheY-like_superfamily"/>
</dbReference>
<name>A0A2V2N9X1_9EURY</name>
<dbReference type="Pfam" id="PF02518">
    <property type="entry name" value="HATPase_c"/>
    <property type="match status" value="1"/>
</dbReference>
<dbReference type="Pfam" id="PF00512">
    <property type="entry name" value="HisKA"/>
    <property type="match status" value="1"/>
</dbReference>
<evidence type="ECO:0000256" key="9">
    <source>
        <dbReference type="ARBA" id="ARBA00022840"/>
    </source>
</evidence>
<keyword evidence="7" id="KW-0547">Nucleotide-binding</keyword>
<dbReference type="InterPro" id="IPR036097">
    <property type="entry name" value="HisK_dim/P_sf"/>
</dbReference>
<sequence>MFSVLYVDDEPALLEVGKLYLEKDGDISVYTAPSVEEGNAILINTDIDVIISDYDMPEINGIDFLRTIRESGNSIPFIIFTGKGREEIVIQAIDYGADSYIQKSGEPGNIFLKLRQKIDKVIRYKLAEQEIRRKSREWDGLFNSTERVTLVLNIDKKILSANYASTILLKKPENELIGKNFELFFYTKNTKICPFDDILAQKKFQSDIVTSDILGKTFDISYTPVLDDKGTIEKIIFMATDISRRIKTEEELKKYRENLEELVRERTIELAKAKEIAEKSNKAKTTFLSNMSHELRTPLNAILGYTQLLQRYDNITSEQKEQLKTIYSSGKHLLSLINDLLDLSKIEAQAIQIDEKSFNLMSLFKEVYNITRIKAEEKNLAFTFEPLSPIPSCVLGDEGKLRQILINLLNNAIKYTDSGEVIFRVSYGQSEDQVLQCDIIDTGRGIPTHKKDEIFRPFTQIGEHGEMIEGTGLGLAITKSLIEFLNGTLTLKSEPNKGSHFSIRIKFPPSFTFVPDDKEAKNIVGYEGTRKKILVVDDNISNASFLEAFLHPLGFIVMKATNGPDALQITTFNHPDIILLDFVMSGMTGLDVIHEIRKDPKFDNIKIIGISASVSRSEFKHDFKSLCDEFLVKPVDINVLLNILGRYLDITWIEKPSDEITSTSFNKESKNAKEIKPPSSETLNTIELLAKQGNFTRINQILIQLEKEDSIDPSFIQKVRHNCLKFNDDAIISLIRSLKI</sequence>
<evidence type="ECO:0000313" key="17">
    <source>
        <dbReference type="EMBL" id="PWR73097.1"/>
    </source>
</evidence>
<evidence type="ECO:0000256" key="12">
    <source>
        <dbReference type="PROSITE-ProRule" id="PRU00169"/>
    </source>
</evidence>
<dbReference type="EC" id="2.7.13.3" evidence="3"/>
<keyword evidence="6" id="KW-0812">Transmembrane</keyword>
<protein>
    <recommendedName>
        <fullName evidence="3">histidine kinase</fullName>
        <ecNumber evidence="3">2.7.13.3</ecNumber>
    </recommendedName>
</protein>
<feature type="domain" description="Histidine kinase" evidence="14">
    <location>
        <begin position="290"/>
        <end position="509"/>
    </location>
</feature>
<dbReference type="InterPro" id="IPR004358">
    <property type="entry name" value="Sig_transdc_His_kin-like_C"/>
</dbReference>
<keyword evidence="18" id="KW-1185">Reference proteome</keyword>
<evidence type="ECO:0000259" key="16">
    <source>
        <dbReference type="PROSITE" id="PS50113"/>
    </source>
</evidence>
<dbReference type="Gene3D" id="3.30.450.20">
    <property type="entry name" value="PAS domain"/>
    <property type="match status" value="1"/>
</dbReference>
<evidence type="ECO:0000256" key="2">
    <source>
        <dbReference type="ARBA" id="ARBA00004370"/>
    </source>
</evidence>
<dbReference type="PRINTS" id="PR00344">
    <property type="entry name" value="BCTRLSENSOR"/>
</dbReference>
<accession>A0A2V2N9X1</accession>
<dbReference type="PANTHER" id="PTHR43047">
    <property type="entry name" value="TWO-COMPONENT HISTIDINE PROTEIN KINASE"/>
    <property type="match status" value="1"/>
</dbReference>
<evidence type="ECO:0000259" key="14">
    <source>
        <dbReference type="PROSITE" id="PS50109"/>
    </source>
</evidence>
<evidence type="ECO:0000256" key="10">
    <source>
        <dbReference type="ARBA" id="ARBA00022989"/>
    </source>
</evidence>
<keyword evidence="13" id="KW-0175">Coiled coil</keyword>
<dbReference type="Proteomes" id="UP000245934">
    <property type="component" value="Unassembled WGS sequence"/>
</dbReference>
<evidence type="ECO:0000256" key="3">
    <source>
        <dbReference type="ARBA" id="ARBA00012438"/>
    </source>
</evidence>
<dbReference type="SMART" id="SM00448">
    <property type="entry name" value="REC"/>
    <property type="match status" value="2"/>
</dbReference>
<dbReference type="EMBL" id="QGMZ01000022">
    <property type="protein sequence ID" value="PWR73097.1"/>
    <property type="molecule type" value="Genomic_DNA"/>
</dbReference>
<dbReference type="GO" id="GO:0009927">
    <property type="term" value="F:histidine phosphotransfer kinase activity"/>
    <property type="evidence" value="ECO:0007669"/>
    <property type="project" value="TreeGrafter"/>
</dbReference>
<evidence type="ECO:0000256" key="4">
    <source>
        <dbReference type="ARBA" id="ARBA00022553"/>
    </source>
</evidence>
<keyword evidence="11" id="KW-0472">Membrane</keyword>
<dbReference type="InterPro" id="IPR003661">
    <property type="entry name" value="HisK_dim/P_dom"/>
</dbReference>
<dbReference type="GeneID" id="97610939"/>
<gene>
    <name evidence="17" type="ORF">DLD82_11425</name>
</gene>
<feature type="domain" description="Response regulatory" evidence="15">
    <location>
        <begin position="532"/>
        <end position="648"/>
    </location>
</feature>
<dbReference type="SUPFAM" id="SSF55785">
    <property type="entry name" value="PYP-like sensor domain (PAS domain)"/>
    <property type="match status" value="1"/>
</dbReference>
<dbReference type="FunFam" id="3.30.565.10:FF:000010">
    <property type="entry name" value="Sensor histidine kinase RcsC"/>
    <property type="match status" value="1"/>
</dbReference>
<dbReference type="SUPFAM" id="SSF55874">
    <property type="entry name" value="ATPase domain of HSP90 chaperone/DNA topoisomerase II/histidine kinase"/>
    <property type="match status" value="1"/>
</dbReference>
<keyword evidence="9" id="KW-0067">ATP-binding</keyword>
<dbReference type="SUPFAM" id="SSF47384">
    <property type="entry name" value="Homodimeric domain of signal transducing histidine kinase"/>
    <property type="match status" value="1"/>
</dbReference>
<dbReference type="Gene3D" id="1.10.287.130">
    <property type="match status" value="1"/>
</dbReference>
<comment type="caution">
    <text evidence="17">The sequence shown here is derived from an EMBL/GenBank/DDBJ whole genome shotgun (WGS) entry which is preliminary data.</text>
</comment>
<dbReference type="InterPro" id="IPR035965">
    <property type="entry name" value="PAS-like_dom_sf"/>
</dbReference>
<dbReference type="Gene3D" id="3.30.565.10">
    <property type="entry name" value="Histidine kinase-like ATPase, C-terminal domain"/>
    <property type="match status" value="1"/>
</dbReference>
<evidence type="ECO:0000256" key="6">
    <source>
        <dbReference type="ARBA" id="ARBA00022692"/>
    </source>
</evidence>
<dbReference type="AlphaFoldDB" id="A0A2V2N9X1"/>
<dbReference type="CDD" id="cd00156">
    <property type="entry name" value="REC"/>
    <property type="match status" value="1"/>
</dbReference>
<reference evidence="17 18" key="1">
    <citation type="submission" date="2018-05" db="EMBL/GenBank/DDBJ databases">
        <title>Draft genome of Methanospirillum stamsii Pt1.</title>
        <authorList>
            <person name="Dueholm M.S."/>
            <person name="Nielsen P.H."/>
            <person name="Bakmann L.F."/>
            <person name="Otzen D.E."/>
        </authorList>
    </citation>
    <scope>NUCLEOTIDE SEQUENCE [LARGE SCALE GENOMIC DNA]</scope>
    <source>
        <strain evidence="17 18">Pt1</strain>
    </source>
</reference>
<feature type="coiled-coil region" evidence="13">
    <location>
        <begin position="245"/>
        <end position="276"/>
    </location>
</feature>
<dbReference type="InterPro" id="IPR000014">
    <property type="entry name" value="PAS"/>
</dbReference>
<evidence type="ECO:0000256" key="1">
    <source>
        <dbReference type="ARBA" id="ARBA00000085"/>
    </source>
</evidence>
<evidence type="ECO:0000256" key="8">
    <source>
        <dbReference type="ARBA" id="ARBA00022777"/>
    </source>
</evidence>